<comment type="caution">
    <text evidence="3">The sequence shown here is derived from an EMBL/GenBank/DDBJ whole genome shotgun (WGS) entry which is preliminary data.</text>
</comment>
<organism evidence="3 4">
    <name type="scientific">Micromonospora pisi</name>
    <dbReference type="NCBI Taxonomy" id="589240"/>
    <lineage>
        <taxon>Bacteria</taxon>
        <taxon>Bacillati</taxon>
        <taxon>Actinomycetota</taxon>
        <taxon>Actinomycetes</taxon>
        <taxon>Micromonosporales</taxon>
        <taxon>Micromonosporaceae</taxon>
        <taxon>Micromonospora</taxon>
    </lineage>
</organism>
<dbReference type="EMBL" id="RBKT01000001">
    <property type="protein sequence ID" value="RKR86261.1"/>
    <property type="molecule type" value="Genomic_DNA"/>
</dbReference>
<sequence>MNTVRSYLPLAGMVAATCVAAFLAARGRAALTDTPSRATAQARRLAPWGHRAA</sequence>
<reference evidence="3" key="1">
    <citation type="submission" date="2018-10" db="EMBL/GenBank/DDBJ databases">
        <title>Sequencing the genomes of 1000 actinobacteria strains.</title>
        <authorList>
            <person name="Klenk H.-P."/>
        </authorList>
    </citation>
    <scope>NUCLEOTIDE SEQUENCE [LARGE SCALE GENOMIC DNA]</scope>
    <source>
        <strain evidence="3">DSM 45175</strain>
    </source>
</reference>
<protein>
    <submittedName>
        <fullName evidence="3">Uncharacterized protein</fullName>
    </submittedName>
</protein>
<name>A0A495JC13_9ACTN</name>
<keyword evidence="2" id="KW-0732">Signal</keyword>
<accession>A0A495JC13</accession>
<proteinExistence type="predicted"/>
<dbReference type="AlphaFoldDB" id="A0A495JC13"/>
<feature type="chain" id="PRO_5038554250" evidence="2">
    <location>
        <begin position="21"/>
        <end position="53"/>
    </location>
</feature>
<gene>
    <name evidence="3" type="ORF">BDK92_0485</name>
</gene>
<evidence type="ECO:0000313" key="3">
    <source>
        <dbReference type="EMBL" id="RKR86261.1"/>
    </source>
</evidence>
<dbReference type="RefSeq" id="WP_170208456.1">
    <property type="nucleotide sequence ID" value="NZ_RBKT01000001.1"/>
</dbReference>
<feature type="signal peptide" evidence="2">
    <location>
        <begin position="1"/>
        <end position="20"/>
    </location>
</feature>
<keyword evidence="4" id="KW-1185">Reference proteome</keyword>
<feature type="region of interest" description="Disordered" evidence="1">
    <location>
        <begin position="33"/>
        <end position="53"/>
    </location>
</feature>
<dbReference type="Proteomes" id="UP000277671">
    <property type="component" value="Unassembled WGS sequence"/>
</dbReference>
<evidence type="ECO:0000313" key="4">
    <source>
        <dbReference type="Proteomes" id="UP000277671"/>
    </source>
</evidence>
<evidence type="ECO:0000256" key="2">
    <source>
        <dbReference type="SAM" id="SignalP"/>
    </source>
</evidence>
<evidence type="ECO:0000256" key="1">
    <source>
        <dbReference type="SAM" id="MobiDB-lite"/>
    </source>
</evidence>